<evidence type="ECO:0000313" key="2">
    <source>
        <dbReference type="EMBL" id="KAA8905659.1"/>
    </source>
</evidence>
<accession>A0A5J5EXD6</accession>
<name>A0A5J5EXD6_9PEZI</name>
<gene>
    <name evidence="2" type="ORF">FN846DRAFT_919343</name>
</gene>
<keyword evidence="3" id="KW-1185">Reference proteome</keyword>
<feature type="compositionally biased region" description="Low complexity" evidence="1">
    <location>
        <begin position="68"/>
        <end position="77"/>
    </location>
</feature>
<reference evidence="2 3" key="1">
    <citation type="submission" date="2019-09" db="EMBL/GenBank/DDBJ databases">
        <title>Draft genome of the ectomycorrhizal ascomycete Sphaerosporella brunnea.</title>
        <authorList>
            <consortium name="DOE Joint Genome Institute"/>
            <person name="Benucci G.M."/>
            <person name="Marozzi G."/>
            <person name="Antonielli L."/>
            <person name="Sanchez S."/>
            <person name="Marco P."/>
            <person name="Wang X."/>
            <person name="Falini L.B."/>
            <person name="Barry K."/>
            <person name="Haridas S."/>
            <person name="Lipzen A."/>
            <person name="Labutti K."/>
            <person name="Grigoriev I.V."/>
            <person name="Murat C."/>
            <person name="Martin F."/>
            <person name="Albertini E."/>
            <person name="Donnini D."/>
            <person name="Bonito G."/>
        </authorList>
    </citation>
    <scope>NUCLEOTIDE SEQUENCE [LARGE SCALE GENOMIC DNA]</scope>
    <source>
        <strain evidence="2 3">Sb_GMNB300</strain>
    </source>
</reference>
<dbReference type="Proteomes" id="UP000326924">
    <property type="component" value="Unassembled WGS sequence"/>
</dbReference>
<protein>
    <submittedName>
        <fullName evidence="2">Uncharacterized protein</fullName>
    </submittedName>
</protein>
<proteinExistence type="predicted"/>
<feature type="compositionally biased region" description="Pro residues" evidence="1">
    <location>
        <begin position="98"/>
        <end position="112"/>
    </location>
</feature>
<comment type="caution">
    <text evidence="2">The sequence shown here is derived from an EMBL/GenBank/DDBJ whole genome shotgun (WGS) entry which is preliminary data.</text>
</comment>
<sequence length="118" mass="13126">MSESQVFLNPNREYSDEEMLKFAEAEYWNLMGAHSQGKIAKAPKKTAQYQTMYYPQACYLPQHPAQHPPTTLLSGPSPISPLPPQSLAALFQGQQPMTPLPPQSLIPQPLTPLPRGLQ</sequence>
<dbReference type="AlphaFoldDB" id="A0A5J5EXD6"/>
<evidence type="ECO:0000313" key="3">
    <source>
        <dbReference type="Proteomes" id="UP000326924"/>
    </source>
</evidence>
<dbReference type="InParanoid" id="A0A5J5EXD6"/>
<evidence type="ECO:0000256" key="1">
    <source>
        <dbReference type="SAM" id="MobiDB-lite"/>
    </source>
</evidence>
<dbReference type="EMBL" id="VXIS01000097">
    <property type="protein sequence ID" value="KAA8905659.1"/>
    <property type="molecule type" value="Genomic_DNA"/>
</dbReference>
<organism evidence="2 3">
    <name type="scientific">Sphaerosporella brunnea</name>
    <dbReference type="NCBI Taxonomy" id="1250544"/>
    <lineage>
        <taxon>Eukaryota</taxon>
        <taxon>Fungi</taxon>
        <taxon>Dikarya</taxon>
        <taxon>Ascomycota</taxon>
        <taxon>Pezizomycotina</taxon>
        <taxon>Pezizomycetes</taxon>
        <taxon>Pezizales</taxon>
        <taxon>Pyronemataceae</taxon>
        <taxon>Sphaerosporella</taxon>
    </lineage>
</organism>
<feature type="region of interest" description="Disordered" evidence="1">
    <location>
        <begin position="64"/>
        <end position="118"/>
    </location>
</feature>